<proteinExistence type="predicted"/>
<protein>
    <submittedName>
        <fullName evidence="2">Uncharacterized protein</fullName>
    </submittedName>
</protein>
<reference evidence="2" key="1">
    <citation type="submission" date="2020-03" db="EMBL/GenBank/DDBJ databases">
        <authorList>
            <person name="Shneider M.M."/>
            <person name="Evseev P.V."/>
            <person name="Korzhenkov A.A."/>
            <person name="Toschakov S.V."/>
            <person name="Vo T."/>
            <person name="Ignatov A.N."/>
            <person name="Miroshnikov K.A."/>
        </authorList>
    </citation>
    <scope>NUCLEOTIDE SEQUENCE [LARGE SCALE GENOMIC DNA]</scope>
</reference>
<evidence type="ECO:0000313" key="2">
    <source>
        <dbReference type="EMBL" id="QIW89368.1"/>
    </source>
</evidence>
<accession>A0A6H0X5U8</accession>
<sequence length="57" mass="6546">MKAEKKQHHGWVNLYRGHSNTPPRVNGFVHPTEHVAREVAKMHGDDCIATVKVEWSE</sequence>
<dbReference type="EMBL" id="MT210154">
    <property type="protein sequence ID" value="QIW89368.1"/>
    <property type="molecule type" value="Genomic_DNA"/>
</dbReference>
<evidence type="ECO:0000256" key="1">
    <source>
        <dbReference type="SAM" id="MobiDB-lite"/>
    </source>
</evidence>
<organism evidence="2">
    <name type="scientific">Xanthomonas phage PPDBI</name>
    <dbReference type="NCBI Taxonomy" id="2723911"/>
    <lineage>
        <taxon>Viruses</taxon>
        <taxon>Duplodnaviria</taxon>
        <taxon>Heunggongvirae</taxon>
        <taxon>Uroviricota</taxon>
        <taxon>Caudoviricetes</taxon>
    </lineage>
</organism>
<gene>
    <name evidence="2" type="ORF">PPDBI_00009</name>
</gene>
<feature type="region of interest" description="Disordered" evidence="1">
    <location>
        <begin position="1"/>
        <end position="27"/>
    </location>
</feature>
<name>A0A6H0X5U8_9CAUD</name>